<dbReference type="GO" id="GO:0006623">
    <property type="term" value="P:protein targeting to vacuole"/>
    <property type="evidence" value="ECO:0007669"/>
    <property type="project" value="UniProtKB-UniRule"/>
</dbReference>
<evidence type="ECO:0000256" key="3">
    <source>
        <dbReference type="SAM" id="MobiDB-lite"/>
    </source>
</evidence>
<evidence type="ECO:0000256" key="2">
    <source>
        <dbReference type="RuleBase" id="RU367048"/>
    </source>
</evidence>
<evidence type="ECO:0000313" key="8">
    <source>
        <dbReference type="EMBL" id="LAC21849.1"/>
    </source>
</evidence>
<evidence type="ECO:0000259" key="5">
    <source>
        <dbReference type="Pfam" id="PF19037"/>
    </source>
</evidence>
<feature type="domain" description="FUZ/MON1/HPS1 second Longin" evidence="5">
    <location>
        <begin position="245"/>
        <end position="343"/>
    </location>
</feature>
<reference evidence="7" key="2">
    <citation type="journal article" date="2018" name="Biosci. Biotechnol. Biochem.">
        <title>Polysaccharide hydrolase of the hadal zone amphipods Hirondellea gigas.</title>
        <authorList>
            <person name="Kobayashi H."/>
            <person name="Nagahama T."/>
            <person name="Arai W."/>
            <person name="Sasagawa Y."/>
            <person name="Umeda M."/>
            <person name="Hayashi T."/>
            <person name="Nikaido I."/>
            <person name="Watanabe H."/>
            <person name="Oguri K."/>
            <person name="Kitazato H."/>
            <person name="Fujioka K."/>
            <person name="Kido Y."/>
            <person name="Takami H."/>
        </authorList>
    </citation>
    <scope>NUCLEOTIDE SEQUENCE</scope>
    <source>
        <tissue evidence="7">Whole body</tissue>
    </source>
</reference>
<reference evidence="8" key="1">
    <citation type="submission" date="2017-11" db="EMBL/GenBank/DDBJ databases">
        <title>The sensing device of the deep-sea amphipod.</title>
        <authorList>
            <person name="Kobayashi H."/>
            <person name="Nagahama T."/>
            <person name="Arai W."/>
            <person name="Sasagawa Y."/>
            <person name="Umeda M."/>
            <person name="Hayashi T."/>
            <person name="Nikaido I."/>
            <person name="Watanabe H."/>
            <person name="Oguri K."/>
            <person name="Kitazato H."/>
            <person name="Fujioka K."/>
            <person name="Kido Y."/>
            <person name="Takami H."/>
        </authorList>
    </citation>
    <scope>NUCLEOTIDE SEQUENCE</scope>
    <source>
        <tissue evidence="8">Whole body</tissue>
    </source>
</reference>
<dbReference type="InterPro" id="IPR004353">
    <property type="entry name" value="Mon1"/>
</dbReference>
<feature type="region of interest" description="Disordered" evidence="3">
    <location>
        <begin position="362"/>
        <end position="385"/>
    </location>
</feature>
<dbReference type="EMBL" id="IACF01003030">
    <property type="protein sequence ID" value="LAB68661.1"/>
    <property type="molecule type" value="mRNA"/>
</dbReference>
<feature type="compositionally biased region" description="Pro residues" evidence="3">
    <location>
        <begin position="369"/>
        <end position="378"/>
    </location>
</feature>
<evidence type="ECO:0000313" key="7">
    <source>
        <dbReference type="EMBL" id="LAB68661.1"/>
    </source>
</evidence>
<dbReference type="InterPro" id="IPR043972">
    <property type="entry name" value="FUZ/MON1/HPS1_longin_1"/>
</dbReference>
<sequence length="506" mass="55762">MSEAHSVSSKQSDEPLAHTTGHESSSSICNKEDELESVTKAVEQVTLTDDAESGDSGGYDSAKEFVDCSDQLLTNNEWLSKSNHVFILSESGKPVYSRYGSEERLVPLYGLLQALASIVSDEGDVLHCVQSSTHKIVFLVKSPLILAAVVDTDASVTQLLLQLVYVNSQVESVSTRAALQRHYSKRRNCDLRDLLGGTDRLISSLLDLLDTEPGLMLGAYHSLPLPTAVRNDVSQAIVNACAKIKNVVFGVVLTGLQVVAIVRLKGVVLHPADLHLLCNLINATNSLRASENWMPICLPQFDPDGYLYGHVSYLCEGCDACLLLLTVDREHFLKLFVAKQKITERLRRQHVLEKLVTAYPPLTNQPASEGPPTPPQVPPTSAEAPYTTADVGCPQLRHFVYKNRALAQYTAPAYTAPYHTAESRLLPCRIYQRLQQRLHGDGKPLKMLYMAAADHAAIGWVTAEFELYAVLEPLATKQAAIVIVNKILKYVKQEEARLFIQSMPTF</sequence>
<accession>A0A2P2I3T0</accession>
<comment type="similarity">
    <text evidence="1 2">Belongs to the MON1/SAND family.</text>
</comment>
<dbReference type="InterPro" id="IPR043971">
    <property type="entry name" value="FUZ/MON1/HPS1_longin_2"/>
</dbReference>
<evidence type="ECO:0000259" key="4">
    <source>
        <dbReference type="Pfam" id="PF19036"/>
    </source>
</evidence>
<dbReference type="PANTHER" id="PTHR13027">
    <property type="entry name" value="SAND PROTEIN-RELATED"/>
    <property type="match status" value="1"/>
</dbReference>
<dbReference type="Pfam" id="PF19036">
    <property type="entry name" value="Fuz_longin_1"/>
    <property type="match status" value="1"/>
</dbReference>
<evidence type="ECO:0000256" key="1">
    <source>
        <dbReference type="ARBA" id="ARBA00008968"/>
    </source>
</evidence>
<protein>
    <recommendedName>
        <fullName evidence="2">Vacuolar fusion protein MON1 homolog</fullName>
    </recommendedName>
</protein>
<dbReference type="GO" id="GO:0035658">
    <property type="term" value="C:Mon1-Ccz1 complex"/>
    <property type="evidence" value="ECO:0007669"/>
    <property type="project" value="TreeGrafter"/>
</dbReference>
<dbReference type="Pfam" id="PF19037">
    <property type="entry name" value="Fuz_longin_2"/>
    <property type="match status" value="1"/>
</dbReference>
<comment type="function">
    <text evidence="2">Plays an important role in membrane trafficking through the secretory apparatus.</text>
</comment>
<dbReference type="PRINTS" id="PR01546">
    <property type="entry name" value="YEAST73DUF"/>
</dbReference>
<name>A0A2P2I3T0_9CRUS</name>
<feature type="compositionally biased region" description="Polar residues" evidence="3">
    <location>
        <begin position="1"/>
        <end position="10"/>
    </location>
</feature>
<evidence type="ECO:0000259" key="6">
    <source>
        <dbReference type="Pfam" id="PF19038"/>
    </source>
</evidence>
<dbReference type="PANTHER" id="PTHR13027:SF7">
    <property type="entry name" value="VACUOLAR FUSION PROTEIN MON1 HOMOLOG"/>
    <property type="match status" value="1"/>
</dbReference>
<feature type="domain" description="FUZ/MON1/HPS1 first Longin" evidence="4">
    <location>
        <begin position="83"/>
        <end position="205"/>
    </location>
</feature>
<organism evidence="7">
    <name type="scientific">Hirondellea gigas</name>
    <dbReference type="NCBI Taxonomy" id="1518452"/>
    <lineage>
        <taxon>Eukaryota</taxon>
        <taxon>Metazoa</taxon>
        <taxon>Ecdysozoa</taxon>
        <taxon>Arthropoda</taxon>
        <taxon>Crustacea</taxon>
        <taxon>Multicrustacea</taxon>
        <taxon>Malacostraca</taxon>
        <taxon>Eumalacostraca</taxon>
        <taxon>Peracarida</taxon>
        <taxon>Amphipoda</taxon>
        <taxon>Amphilochidea</taxon>
        <taxon>Lysianassida</taxon>
        <taxon>Lysianassidira</taxon>
        <taxon>Lysianassoidea</taxon>
        <taxon>Lysianassidae</taxon>
        <taxon>Hirondellea</taxon>
    </lineage>
</organism>
<dbReference type="Pfam" id="PF19038">
    <property type="entry name" value="Fuz_longin_3"/>
    <property type="match status" value="1"/>
</dbReference>
<feature type="domain" description="FUZ/MON1/HPS1 third Longin" evidence="6">
    <location>
        <begin position="395"/>
        <end position="495"/>
    </location>
</feature>
<dbReference type="EMBL" id="IACT01002580">
    <property type="protein sequence ID" value="LAC21849.1"/>
    <property type="molecule type" value="mRNA"/>
</dbReference>
<proteinExistence type="evidence at transcript level"/>
<feature type="region of interest" description="Disordered" evidence="3">
    <location>
        <begin position="1"/>
        <end position="59"/>
    </location>
</feature>
<dbReference type="GO" id="GO:0032510">
    <property type="term" value="P:endosome to lysosome transport via multivesicular body sorting pathway"/>
    <property type="evidence" value="ECO:0007669"/>
    <property type="project" value="TreeGrafter"/>
</dbReference>
<dbReference type="InterPro" id="IPR043970">
    <property type="entry name" value="FUZ/MON1/HPS1_longin_3"/>
</dbReference>
<dbReference type="AlphaFoldDB" id="A0A2P2I3T0"/>